<dbReference type="SUPFAM" id="SSF53098">
    <property type="entry name" value="Ribonuclease H-like"/>
    <property type="match status" value="1"/>
</dbReference>
<feature type="compositionally biased region" description="Basic and acidic residues" evidence="1">
    <location>
        <begin position="131"/>
        <end position="160"/>
    </location>
</feature>
<dbReference type="Pfam" id="PF02171">
    <property type="entry name" value="Piwi"/>
    <property type="match status" value="1"/>
</dbReference>
<dbReference type="Gene3D" id="3.30.420.10">
    <property type="entry name" value="Ribonuclease H-like superfamily/Ribonuclease H"/>
    <property type="match status" value="1"/>
</dbReference>
<dbReference type="InterPro" id="IPR036085">
    <property type="entry name" value="PAZ_dom_sf"/>
</dbReference>
<dbReference type="InterPro" id="IPR012337">
    <property type="entry name" value="RNaseH-like_sf"/>
</dbReference>
<keyword evidence="3" id="KW-1185">Reference proteome</keyword>
<organism evidence="3 4">
    <name type="scientific">Plectus sambesii</name>
    <dbReference type="NCBI Taxonomy" id="2011161"/>
    <lineage>
        <taxon>Eukaryota</taxon>
        <taxon>Metazoa</taxon>
        <taxon>Ecdysozoa</taxon>
        <taxon>Nematoda</taxon>
        <taxon>Chromadorea</taxon>
        <taxon>Plectida</taxon>
        <taxon>Plectina</taxon>
        <taxon>Plectoidea</taxon>
        <taxon>Plectidae</taxon>
        <taxon>Plectus</taxon>
    </lineage>
</organism>
<sequence>MADQGGPPPTGQGRRGFGRGQPPTVQQTQQAGEHAQQQGQQRQQQPTGGAVGAPGAARAAFSGRSAPVLAPRPGDQASQAAADRELPLARGRLPPTSRAGDITKMTRDEMAGLQVSSTATRMARPVEEDEAEKRISEERRLKDRETAARAETEADVKKAAEAASSGQLPQNQPRTTGSADSQEKTPAGETRKDVGIAKEPSAEGKESKGKKDKRTERGRPIKILVRTRPNYGKEGRPLGVLTNWFRMSLGNIQTVEGNKKAYVIHRYRIAIFFANEEQYQSGSFLRDMAKLKNEEDRFMAIMYFMTRFGPDKPDGIFPHHLDMAFDGEVFLVTREQLRFDGHYKVLYGSINLSSDPGRSRDICMEMQREQTCFFNPRDVARDLAPPTAQALALGRDRDEAEEMSALQALNAVTRMYRRAPFTEFYKHFSSVRGVQIYRVPHVDSFTNPSPTLQQAYITGGCMHLQGLFSMVKVAGENDELMLNADVCNAVFRRPLQLMDLICQLLCMVEGRPLFNVAQVNEMTQLNQQHRASIQEKLMTFDLCKVKPQNEKAGSGPMVYAGEMGRPGVSKTVFGLPPRDRFFWRQVPDGQPDMYDQSYNIAAINSQTGGAGGQAAGSVPPNGNGGQLKYPTLLPPPRNGFKWQVITVFDYFTKLKGWPIRWPLLPTVNFRNSRDERDYKKRNPRFQQPRTRLSRDDRDQDDRNRLAISIGVPIEYLRVSYPQRLRQQLEPDQLADIIKRAAVPATERQKRIQNLIQEAELMNDPWMKRFSVSLNAQMLNCKARVLDPPAVLVQNKPVMVKDGVWKFPGRVHSPGAEPVMVKDGVWKFPGRVHSPGAEPVRFWGVLAYQDRDPRLEQILMQFCDSFPKEMNQRGMRFAPAPSFQAYFGAAQGDLHTVIVNCANQLRQQGAPHVPGNRFPHPHLCMVILPRKGIENYADVKRTAEIEFGWVTQCLLKKTITPAPHGNWKPMTIDNICLKTNVKTGGTNWNIQPRNPVVNKMLFGEKTLLIGMDVNHPSTGDESSPSVAAMCSAWSSDQMSYHGIIRTQKKRRENVVYLRSAASEMLKNWLLKNLRSRPERVIIFRDGVAEGQFQSVCLNYDLFKMRTVSYHMVTVVD</sequence>
<dbReference type="Proteomes" id="UP000887566">
    <property type="component" value="Unplaced"/>
</dbReference>
<dbReference type="SUPFAM" id="SSF101690">
    <property type="entry name" value="PAZ domain"/>
    <property type="match status" value="1"/>
</dbReference>
<dbReference type="WBParaSite" id="PSAMB.scaffold473size50062.g6095.t2">
    <property type="protein sequence ID" value="PSAMB.scaffold473size50062.g6095.t2"/>
    <property type="gene ID" value="PSAMB.scaffold473size50062.g6095"/>
</dbReference>
<dbReference type="SMART" id="SM00950">
    <property type="entry name" value="Piwi"/>
    <property type="match status" value="1"/>
</dbReference>
<dbReference type="GO" id="GO:0003676">
    <property type="term" value="F:nucleic acid binding"/>
    <property type="evidence" value="ECO:0007669"/>
    <property type="project" value="InterPro"/>
</dbReference>
<reference evidence="4" key="1">
    <citation type="submission" date="2022-11" db="UniProtKB">
        <authorList>
            <consortium name="WormBaseParasite"/>
        </authorList>
    </citation>
    <scope>IDENTIFICATION</scope>
</reference>
<dbReference type="PROSITE" id="PS50822">
    <property type="entry name" value="PIWI"/>
    <property type="match status" value="1"/>
</dbReference>
<dbReference type="Gene3D" id="3.40.50.2300">
    <property type="match status" value="1"/>
</dbReference>
<feature type="region of interest" description="Disordered" evidence="1">
    <location>
        <begin position="678"/>
        <end position="699"/>
    </location>
</feature>
<protein>
    <submittedName>
        <fullName evidence="4">Piwi domain-containing protein</fullName>
    </submittedName>
</protein>
<feature type="compositionally biased region" description="Basic and acidic residues" evidence="1">
    <location>
        <begin position="189"/>
        <end position="219"/>
    </location>
</feature>
<proteinExistence type="predicted"/>
<feature type="compositionally biased region" description="Pro residues" evidence="1">
    <location>
        <begin position="1"/>
        <end position="10"/>
    </location>
</feature>
<evidence type="ECO:0000313" key="4">
    <source>
        <dbReference type="WBParaSite" id="PSAMB.scaffold473size50062.g6095.t2"/>
    </source>
</evidence>
<feature type="compositionally biased region" description="Low complexity" evidence="1">
    <location>
        <begin position="20"/>
        <end position="67"/>
    </location>
</feature>
<evidence type="ECO:0000313" key="3">
    <source>
        <dbReference type="Proteomes" id="UP000887566"/>
    </source>
</evidence>
<dbReference type="AlphaFoldDB" id="A0A914WNR5"/>
<dbReference type="InterPro" id="IPR036397">
    <property type="entry name" value="RNaseH_sf"/>
</dbReference>
<feature type="compositionally biased region" description="Polar residues" evidence="1">
    <location>
        <begin position="164"/>
        <end position="180"/>
    </location>
</feature>
<feature type="region of interest" description="Disordered" evidence="1">
    <location>
        <begin position="1"/>
        <end position="221"/>
    </location>
</feature>
<feature type="domain" description="Piwi" evidence="2">
    <location>
        <begin position="922"/>
        <end position="1115"/>
    </location>
</feature>
<evidence type="ECO:0000259" key="2">
    <source>
        <dbReference type="PROSITE" id="PS50822"/>
    </source>
</evidence>
<evidence type="ECO:0000256" key="1">
    <source>
        <dbReference type="SAM" id="MobiDB-lite"/>
    </source>
</evidence>
<accession>A0A914WNR5</accession>
<dbReference type="PANTHER" id="PTHR22891">
    <property type="entry name" value="EUKARYOTIC TRANSLATION INITIATION FACTOR 2C"/>
    <property type="match status" value="1"/>
</dbReference>
<dbReference type="InterPro" id="IPR003165">
    <property type="entry name" value="Piwi"/>
</dbReference>
<name>A0A914WNR5_9BILA</name>